<accession>A0A8D0ATR8</accession>
<reference evidence="6" key="2">
    <citation type="submission" date="2025-09" db="UniProtKB">
        <authorList>
            <consortium name="Ensembl"/>
        </authorList>
    </citation>
    <scope>IDENTIFICATION</scope>
</reference>
<evidence type="ECO:0000256" key="2">
    <source>
        <dbReference type="ARBA" id="ARBA00012759"/>
    </source>
</evidence>
<gene>
    <name evidence="6" type="primary">LOC116054651</name>
</gene>
<dbReference type="Pfam" id="PF00443">
    <property type="entry name" value="UCH"/>
    <property type="match status" value="1"/>
</dbReference>
<reference evidence="6" key="1">
    <citation type="submission" date="2025-08" db="UniProtKB">
        <authorList>
            <consortium name="Ensembl"/>
        </authorList>
    </citation>
    <scope>IDENTIFICATION</scope>
</reference>
<evidence type="ECO:0000256" key="4">
    <source>
        <dbReference type="SAM" id="MobiDB-lite"/>
    </source>
</evidence>
<dbReference type="SUPFAM" id="SSF54001">
    <property type="entry name" value="Cysteine proteinases"/>
    <property type="match status" value="1"/>
</dbReference>
<dbReference type="Ensembl" id="ENSSLUT00000061487.1">
    <property type="protein sequence ID" value="ENSSLUP00000059795.1"/>
    <property type="gene ID" value="ENSSLUG00000025537.1"/>
</dbReference>
<proteinExistence type="predicted"/>
<dbReference type="PROSITE" id="PS00973">
    <property type="entry name" value="USP_2"/>
    <property type="match status" value="1"/>
</dbReference>
<dbReference type="Proteomes" id="UP000694568">
    <property type="component" value="Unplaced"/>
</dbReference>
<dbReference type="PANTHER" id="PTHR21646">
    <property type="entry name" value="UBIQUITIN CARBOXYL-TERMINAL HYDROLASE"/>
    <property type="match status" value="1"/>
</dbReference>
<evidence type="ECO:0000256" key="1">
    <source>
        <dbReference type="ARBA" id="ARBA00000707"/>
    </source>
</evidence>
<comment type="catalytic activity">
    <reaction evidence="1">
        <text>Thiol-dependent hydrolysis of ester, thioester, amide, peptide and isopeptide bonds formed by the C-terminal Gly of ubiquitin (a 76-residue protein attached to proteins as an intracellular targeting signal).</text>
        <dbReference type="EC" id="3.4.19.12"/>
    </reaction>
</comment>
<name>A0A8D0ATR8_SANLU</name>
<protein>
    <recommendedName>
        <fullName evidence="2">ubiquitinyl hydrolase 1</fullName>
        <ecNumber evidence="2">3.4.19.12</ecNumber>
    </recommendedName>
</protein>
<dbReference type="GO" id="GO:0004843">
    <property type="term" value="F:cysteine-type deubiquitinase activity"/>
    <property type="evidence" value="ECO:0007669"/>
    <property type="project" value="UniProtKB-EC"/>
</dbReference>
<dbReference type="AlphaFoldDB" id="A0A8D0ATR8"/>
<dbReference type="InterPro" id="IPR028889">
    <property type="entry name" value="USP"/>
</dbReference>
<keyword evidence="3" id="KW-0378">Hydrolase</keyword>
<dbReference type="Gene3D" id="3.90.70.10">
    <property type="entry name" value="Cysteine proteinases"/>
    <property type="match status" value="1"/>
</dbReference>
<feature type="compositionally biased region" description="Basic residues" evidence="4">
    <location>
        <begin position="135"/>
        <end position="145"/>
    </location>
</feature>
<organism evidence="6 7">
    <name type="scientific">Sander lucioperca</name>
    <name type="common">Pike-perch</name>
    <name type="synonym">Perca lucioperca</name>
    <dbReference type="NCBI Taxonomy" id="283035"/>
    <lineage>
        <taxon>Eukaryota</taxon>
        <taxon>Metazoa</taxon>
        <taxon>Chordata</taxon>
        <taxon>Craniata</taxon>
        <taxon>Vertebrata</taxon>
        <taxon>Euteleostomi</taxon>
        <taxon>Actinopterygii</taxon>
        <taxon>Neopterygii</taxon>
        <taxon>Teleostei</taxon>
        <taxon>Neoteleostei</taxon>
        <taxon>Acanthomorphata</taxon>
        <taxon>Eupercaria</taxon>
        <taxon>Perciformes</taxon>
        <taxon>Percoidei</taxon>
        <taxon>Percidae</taxon>
        <taxon>Luciopercinae</taxon>
        <taxon>Sander</taxon>
    </lineage>
</organism>
<dbReference type="GeneID" id="116054651"/>
<dbReference type="PROSITE" id="PS00972">
    <property type="entry name" value="USP_1"/>
    <property type="match status" value="1"/>
</dbReference>
<dbReference type="EC" id="3.4.19.12" evidence="2"/>
<dbReference type="OrthoDB" id="292964at2759"/>
<dbReference type="PROSITE" id="PS50235">
    <property type="entry name" value="USP_3"/>
    <property type="match status" value="1"/>
</dbReference>
<keyword evidence="7" id="KW-1185">Reference proteome</keyword>
<dbReference type="GO" id="GO:0016579">
    <property type="term" value="P:protein deubiquitination"/>
    <property type="evidence" value="ECO:0007669"/>
    <property type="project" value="InterPro"/>
</dbReference>
<dbReference type="CDD" id="cd02674">
    <property type="entry name" value="Peptidase_C19R"/>
    <property type="match status" value="1"/>
</dbReference>
<sequence length="364" mass="40921">MNSISVENEKQGCSSAVKLQSGWNRPGVCGLDNSGNSCYLNAVLQCLCSSVPLVEHLLNQDTRNELGRSKCRVAGMFVRLLEEMWLGRSSSCAPVEARSVLCSILPQFNNYSQQDAQELLLFLLNALHDDLKKVAKRQMHSSRRQPRQDQNSNCASAAGESSTIVSHLFEGQLGYMTLCMHCNHQTHSTQTFTVLSLPIPTDIIKCSIQDCLSLFFEQTILTRGEQMLCSVCGMRRETAVRTCLDKPPEILMLHLKRFGCKGKNQVKLRTNVVFSMRLNLSPFLSSSVQNTSYSSYRLYAVVNHTGHLHMGHYTALCHNALTQTWHCFDDSAIREVPDSLVQSPNAYVLLYSRKRFQKPKIHGL</sequence>
<dbReference type="InterPro" id="IPR001394">
    <property type="entry name" value="Peptidase_C19_UCH"/>
</dbReference>
<dbReference type="GO" id="GO:0005634">
    <property type="term" value="C:nucleus"/>
    <property type="evidence" value="ECO:0007669"/>
    <property type="project" value="TreeGrafter"/>
</dbReference>
<dbReference type="GeneTree" id="ENSGT00940000160441"/>
<dbReference type="InterPro" id="IPR038765">
    <property type="entry name" value="Papain-like_cys_pep_sf"/>
</dbReference>
<feature type="region of interest" description="Disordered" evidence="4">
    <location>
        <begin position="135"/>
        <end position="155"/>
    </location>
</feature>
<evidence type="ECO:0000259" key="5">
    <source>
        <dbReference type="PROSITE" id="PS50235"/>
    </source>
</evidence>
<dbReference type="RefSeq" id="XP_031162173.1">
    <property type="nucleotide sequence ID" value="XM_031306313.2"/>
</dbReference>
<evidence type="ECO:0000313" key="6">
    <source>
        <dbReference type="Ensembl" id="ENSSLUP00000059795.1"/>
    </source>
</evidence>
<evidence type="ECO:0000256" key="3">
    <source>
        <dbReference type="ARBA" id="ARBA00022801"/>
    </source>
</evidence>
<evidence type="ECO:0000313" key="7">
    <source>
        <dbReference type="Proteomes" id="UP000694568"/>
    </source>
</evidence>
<feature type="domain" description="USP" evidence="5">
    <location>
        <begin position="29"/>
        <end position="354"/>
    </location>
</feature>
<dbReference type="InterPro" id="IPR018200">
    <property type="entry name" value="USP_CS"/>
</dbReference>
<dbReference type="InterPro" id="IPR050185">
    <property type="entry name" value="Ub_carboxyl-term_hydrolase"/>
</dbReference>
<dbReference type="PANTHER" id="PTHR21646:SF28">
    <property type="entry name" value="UBIQUITIN CARBOXYL-TERMINAL HYDROLASE 15"/>
    <property type="match status" value="1"/>
</dbReference>